<gene>
    <name evidence="1" type="ORF">PG994_000657</name>
</gene>
<dbReference type="Proteomes" id="UP001480595">
    <property type="component" value="Unassembled WGS sequence"/>
</dbReference>
<dbReference type="GeneID" id="92085129"/>
<evidence type="ECO:0000313" key="2">
    <source>
        <dbReference type="Proteomes" id="UP001480595"/>
    </source>
</evidence>
<comment type="caution">
    <text evidence="1">The sequence shown here is derived from an EMBL/GenBank/DDBJ whole genome shotgun (WGS) entry which is preliminary data.</text>
</comment>
<keyword evidence="2" id="KW-1185">Reference proteome</keyword>
<proteinExistence type="predicted"/>
<protein>
    <submittedName>
        <fullName evidence="1">Uncharacterized protein</fullName>
    </submittedName>
</protein>
<organism evidence="1 2">
    <name type="scientific">Apiospora phragmitis</name>
    <dbReference type="NCBI Taxonomy" id="2905665"/>
    <lineage>
        <taxon>Eukaryota</taxon>
        <taxon>Fungi</taxon>
        <taxon>Dikarya</taxon>
        <taxon>Ascomycota</taxon>
        <taxon>Pezizomycotina</taxon>
        <taxon>Sordariomycetes</taxon>
        <taxon>Xylariomycetidae</taxon>
        <taxon>Amphisphaeriales</taxon>
        <taxon>Apiosporaceae</taxon>
        <taxon>Apiospora</taxon>
    </lineage>
</organism>
<reference evidence="1 2" key="1">
    <citation type="submission" date="2023-01" db="EMBL/GenBank/DDBJ databases">
        <title>Analysis of 21 Apiospora genomes using comparative genomics revels a genus with tremendous synthesis potential of carbohydrate active enzymes and secondary metabolites.</title>
        <authorList>
            <person name="Sorensen T."/>
        </authorList>
    </citation>
    <scope>NUCLEOTIDE SEQUENCE [LARGE SCALE GENOMIC DNA]</scope>
    <source>
        <strain evidence="1 2">CBS 135458</strain>
    </source>
</reference>
<evidence type="ECO:0000313" key="1">
    <source>
        <dbReference type="EMBL" id="KAK8091152.1"/>
    </source>
</evidence>
<sequence>MAKTTLYNKDESSALVQLKVVVRYGADSSEELEETITGPRLMSLMSRISCATGNWGRERALWVAAMTASTPFPAASLPP</sequence>
<accession>A0ABR1X6Y0</accession>
<dbReference type="EMBL" id="JAQQWL010000001">
    <property type="protein sequence ID" value="KAK8091152.1"/>
    <property type="molecule type" value="Genomic_DNA"/>
</dbReference>
<dbReference type="RefSeq" id="XP_066722698.1">
    <property type="nucleotide sequence ID" value="XM_066852066.1"/>
</dbReference>
<name>A0ABR1X6Y0_9PEZI</name>